<dbReference type="AlphaFoldDB" id="A0A1J5PWH7"/>
<comment type="caution">
    <text evidence="1">The sequence shown here is derived from an EMBL/GenBank/DDBJ whole genome shotgun (WGS) entry which is preliminary data.</text>
</comment>
<protein>
    <recommendedName>
        <fullName evidence="2">TubC N-terminal docking domain-containing protein</fullName>
    </recommendedName>
</protein>
<name>A0A1J5PWH7_9ZZZZ</name>
<accession>A0A1J5PWH7</accession>
<dbReference type="EMBL" id="MLJW01003505">
    <property type="protein sequence ID" value="OIQ71908.1"/>
    <property type="molecule type" value="Genomic_DNA"/>
</dbReference>
<evidence type="ECO:0000313" key="1">
    <source>
        <dbReference type="EMBL" id="OIQ71908.1"/>
    </source>
</evidence>
<organism evidence="1">
    <name type="scientific">mine drainage metagenome</name>
    <dbReference type="NCBI Taxonomy" id="410659"/>
    <lineage>
        <taxon>unclassified sequences</taxon>
        <taxon>metagenomes</taxon>
        <taxon>ecological metagenomes</taxon>
    </lineage>
</organism>
<proteinExistence type="predicted"/>
<sequence length="120" mass="12710">MNAMPVHAIVDQLHGAGLNLSLAPAGGLAVAPSSNLTADLRDLIRSSKAQLIDWLTAANDAADYAPTPPANPLDWHELDAAYQVHHFNCPTCIAAGRGSRYGQRCGVGMALWMGYQDAVE</sequence>
<gene>
    <name evidence="1" type="ORF">GALL_464710</name>
</gene>
<reference evidence="1" key="1">
    <citation type="submission" date="2016-10" db="EMBL/GenBank/DDBJ databases">
        <title>Sequence of Gallionella enrichment culture.</title>
        <authorList>
            <person name="Poehlein A."/>
            <person name="Muehling M."/>
            <person name="Daniel R."/>
        </authorList>
    </citation>
    <scope>NUCLEOTIDE SEQUENCE</scope>
</reference>
<evidence type="ECO:0008006" key="2">
    <source>
        <dbReference type="Google" id="ProtNLM"/>
    </source>
</evidence>